<feature type="compositionally biased region" description="Acidic residues" evidence="1">
    <location>
        <begin position="64"/>
        <end position="73"/>
    </location>
</feature>
<dbReference type="EMBL" id="CM003373">
    <property type="protein sequence ID" value="KOM37184.1"/>
    <property type="molecule type" value="Genomic_DNA"/>
</dbReference>
<gene>
    <name evidence="2" type="ORF">LR48_Vigan03g056500</name>
</gene>
<dbReference type="Gramene" id="KOM37184">
    <property type="protein sequence ID" value="KOM37184"/>
    <property type="gene ID" value="LR48_Vigan03g056500"/>
</dbReference>
<feature type="compositionally biased region" description="Basic and acidic residues" evidence="1">
    <location>
        <begin position="52"/>
        <end position="63"/>
    </location>
</feature>
<proteinExistence type="predicted"/>
<feature type="region of interest" description="Disordered" evidence="1">
    <location>
        <begin position="48"/>
        <end position="78"/>
    </location>
</feature>
<dbReference type="Proteomes" id="UP000053144">
    <property type="component" value="Chromosome 3"/>
</dbReference>
<dbReference type="STRING" id="3914.A0A0L9U447"/>
<accession>A0A0L9U447</accession>
<evidence type="ECO:0000313" key="2">
    <source>
        <dbReference type="EMBL" id="KOM37184.1"/>
    </source>
</evidence>
<dbReference type="AlphaFoldDB" id="A0A0L9U447"/>
<name>A0A0L9U447_PHAAN</name>
<reference evidence="3" key="1">
    <citation type="journal article" date="2015" name="Proc. Natl. Acad. Sci. U.S.A.">
        <title>Genome sequencing of adzuki bean (Vigna angularis) provides insight into high starch and low fat accumulation and domestication.</title>
        <authorList>
            <person name="Yang K."/>
            <person name="Tian Z."/>
            <person name="Chen C."/>
            <person name="Luo L."/>
            <person name="Zhao B."/>
            <person name="Wang Z."/>
            <person name="Yu L."/>
            <person name="Li Y."/>
            <person name="Sun Y."/>
            <person name="Li W."/>
            <person name="Chen Y."/>
            <person name="Li Y."/>
            <person name="Zhang Y."/>
            <person name="Ai D."/>
            <person name="Zhao J."/>
            <person name="Shang C."/>
            <person name="Ma Y."/>
            <person name="Wu B."/>
            <person name="Wang M."/>
            <person name="Gao L."/>
            <person name="Sun D."/>
            <person name="Zhang P."/>
            <person name="Guo F."/>
            <person name="Wang W."/>
            <person name="Li Y."/>
            <person name="Wang J."/>
            <person name="Varshney R.K."/>
            <person name="Wang J."/>
            <person name="Ling H.Q."/>
            <person name="Wan P."/>
        </authorList>
    </citation>
    <scope>NUCLEOTIDE SEQUENCE</scope>
    <source>
        <strain evidence="3">cv. Jingnong 6</strain>
    </source>
</reference>
<organism evidence="2 3">
    <name type="scientific">Phaseolus angularis</name>
    <name type="common">Azuki bean</name>
    <name type="synonym">Vigna angularis</name>
    <dbReference type="NCBI Taxonomy" id="3914"/>
    <lineage>
        <taxon>Eukaryota</taxon>
        <taxon>Viridiplantae</taxon>
        <taxon>Streptophyta</taxon>
        <taxon>Embryophyta</taxon>
        <taxon>Tracheophyta</taxon>
        <taxon>Spermatophyta</taxon>
        <taxon>Magnoliopsida</taxon>
        <taxon>eudicotyledons</taxon>
        <taxon>Gunneridae</taxon>
        <taxon>Pentapetalae</taxon>
        <taxon>rosids</taxon>
        <taxon>fabids</taxon>
        <taxon>Fabales</taxon>
        <taxon>Fabaceae</taxon>
        <taxon>Papilionoideae</taxon>
        <taxon>50 kb inversion clade</taxon>
        <taxon>NPAAA clade</taxon>
        <taxon>indigoferoid/millettioid clade</taxon>
        <taxon>Phaseoleae</taxon>
        <taxon>Vigna</taxon>
    </lineage>
</organism>
<evidence type="ECO:0000313" key="3">
    <source>
        <dbReference type="Proteomes" id="UP000053144"/>
    </source>
</evidence>
<sequence>MVEKAKGRKEEVVTREYTINLHKHLNGCTKEVVCLIGNVTHSLMENDVENEFNNHTEQQHQQDEIEDQEDEEVSTSLDSEIGDVFDSLDLKDEDVGYSFSPIRSAPILTVATTIIT</sequence>
<evidence type="ECO:0000256" key="1">
    <source>
        <dbReference type="SAM" id="MobiDB-lite"/>
    </source>
</evidence>
<protein>
    <submittedName>
        <fullName evidence="2">Uncharacterized protein</fullName>
    </submittedName>
</protein>